<evidence type="ECO:0008006" key="3">
    <source>
        <dbReference type="Google" id="ProtNLM"/>
    </source>
</evidence>
<reference evidence="1" key="1">
    <citation type="submission" date="2021-02" db="EMBL/GenBank/DDBJ databases">
        <authorList>
            <person name="Dougan E. K."/>
            <person name="Rhodes N."/>
            <person name="Thang M."/>
            <person name="Chan C."/>
        </authorList>
    </citation>
    <scope>NUCLEOTIDE SEQUENCE</scope>
</reference>
<evidence type="ECO:0000313" key="1">
    <source>
        <dbReference type="EMBL" id="CAE8605702.1"/>
    </source>
</evidence>
<dbReference type="OMA" id="GKACEDH"/>
<dbReference type="OrthoDB" id="48130at2759"/>
<dbReference type="AlphaFoldDB" id="A0A813F5Q6"/>
<comment type="caution">
    <text evidence="1">The sequence shown here is derived from an EMBL/GenBank/DDBJ whole genome shotgun (WGS) entry which is preliminary data.</text>
</comment>
<proteinExistence type="predicted"/>
<gene>
    <name evidence="1" type="ORF">PGLA1383_LOCUS23807</name>
</gene>
<sequence>AIDVDPLAPVLSKGFERFYCLDSGGVQSADLCVRRHPNGLLIVCLAPSHHLLAGDASRAIKEVRYRPEMSENEAYGKRAKGGANVGPKTVLADLVLADGSEVALCAAVEAKLVELNDQLSQDPGLLSRAPEDEGFLAILQPRRPQVCKVLVNHNLAGILSSPKNAQTS</sequence>
<dbReference type="Proteomes" id="UP000654075">
    <property type="component" value="Unassembled WGS sequence"/>
</dbReference>
<dbReference type="EMBL" id="CAJNNV010018194">
    <property type="protein sequence ID" value="CAE8605702.1"/>
    <property type="molecule type" value="Genomic_DNA"/>
</dbReference>
<dbReference type="PANTHER" id="PTHR13651">
    <property type="entry name" value="PROTEIN ABITRAM"/>
    <property type="match status" value="1"/>
</dbReference>
<name>A0A813F5Q6_POLGL</name>
<dbReference type="InterPro" id="IPR039169">
    <property type="entry name" value="Abitram"/>
</dbReference>
<dbReference type="GO" id="GO:0005634">
    <property type="term" value="C:nucleus"/>
    <property type="evidence" value="ECO:0007669"/>
    <property type="project" value="TreeGrafter"/>
</dbReference>
<feature type="non-terminal residue" evidence="1">
    <location>
        <position position="1"/>
    </location>
</feature>
<dbReference type="InterPro" id="IPR011053">
    <property type="entry name" value="Single_hybrid_motif"/>
</dbReference>
<dbReference type="SUPFAM" id="SSF51230">
    <property type="entry name" value="Single hybrid motif"/>
    <property type="match status" value="1"/>
</dbReference>
<protein>
    <recommendedName>
        <fullName evidence="3">Actin-binding transcription modulator</fullName>
    </recommendedName>
</protein>
<organism evidence="1 2">
    <name type="scientific">Polarella glacialis</name>
    <name type="common">Dinoflagellate</name>
    <dbReference type="NCBI Taxonomy" id="89957"/>
    <lineage>
        <taxon>Eukaryota</taxon>
        <taxon>Sar</taxon>
        <taxon>Alveolata</taxon>
        <taxon>Dinophyceae</taxon>
        <taxon>Suessiales</taxon>
        <taxon>Suessiaceae</taxon>
        <taxon>Polarella</taxon>
    </lineage>
</organism>
<dbReference type="PANTHER" id="PTHR13651:SF0">
    <property type="entry name" value="PROTEIN ABITRAM"/>
    <property type="match status" value="1"/>
</dbReference>
<accession>A0A813F5Q6</accession>
<keyword evidence="2" id="KW-1185">Reference proteome</keyword>
<dbReference type="Gene3D" id="2.40.50.100">
    <property type="match status" value="1"/>
</dbReference>
<evidence type="ECO:0000313" key="2">
    <source>
        <dbReference type="Proteomes" id="UP000654075"/>
    </source>
</evidence>